<dbReference type="Proteomes" id="UP000316238">
    <property type="component" value="Unassembled WGS sequence"/>
</dbReference>
<dbReference type="InterPro" id="IPR009241">
    <property type="entry name" value="HigB-like"/>
</dbReference>
<dbReference type="PANTHER" id="PTHR41791">
    <property type="entry name" value="SSL7039 PROTEIN"/>
    <property type="match status" value="1"/>
</dbReference>
<dbReference type="PANTHER" id="PTHR41791:SF1">
    <property type="entry name" value="SSL7039 PROTEIN"/>
    <property type="match status" value="1"/>
</dbReference>
<sequence>MKYEIETTNVFDRWLAGIKDITFRARIISRFDRIQLGSFGDHKNLGDGLFELRFFFGPGFRAYYTIRACKVVFLLCGGDKSSQSKDIERAKAIMEELEQDHE</sequence>
<organism evidence="1 2">
    <name type="scientific">Candidatus Electronema aureum</name>
    <dbReference type="NCBI Taxonomy" id="2005002"/>
    <lineage>
        <taxon>Bacteria</taxon>
        <taxon>Pseudomonadati</taxon>
        <taxon>Thermodesulfobacteriota</taxon>
        <taxon>Desulfobulbia</taxon>
        <taxon>Desulfobulbales</taxon>
        <taxon>Desulfobulbaceae</taxon>
        <taxon>Candidatus Electronema</taxon>
    </lineage>
</organism>
<evidence type="ECO:0000313" key="1">
    <source>
        <dbReference type="EMBL" id="TAA75368.1"/>
    </source>
</evidence>
<accession>A0A521G2W9</accession>
<reference evidence="1" key="1">
    <citation type="submission" date="2017-07" db="EMBL/GenBank/DDBJ databases">
        <title>The cable genome - Insights into the physiology and evolution of filamentous bacteria capable of sulfide oxidation via long distance electron transfer.</title>
        <authorList>
            <person name="Thorup C."/>
            <person name="Bjerg J.T."/>
            <person name="Schreiber L."/>
            <person name="Nielsen L.P."/>
            <person name="Kjeldsen K.U."/>
            <person name="Boesen T."/>
            <person name="Boggild A."/>
            <person name="Meysman F."/>
            <person name="Geelhoed J."/>
            <person name="Schramm A."/>
        </authorList>
    </citation>
    <scope>NUCLEOTIDE SEQUENCE [LARGE SCALE GENOMIC DNA]</scope>
    <source>
        <strain evidence="1">GS</strain>
    </source>
</reference>
<gene>
    <name evidence="1" type="ORF">CDV28_10715</name>
</gene>
<dbReference type="Pfam" id="PF05973">
    <property type="entry name" value="Gp49"/>
    <property type="match status" value="1"/>
</dbReference>
<proteinExistence type="predicted"/>
<protein>
    <submittedName>
        <fullName evidence="1">Addiction module killer protein</fullName>
    </submittedName>
</protein>
<dbReference type="AlphaFoldDB" id="A0A521G2W9"/>
<dbReference type="PIRSF" id="PIRSF028744">
    <property type="entry name" value="Addict_mod_HI1419"/>
    <property type="match status" value="1"/>
</dbReference>
<dbReference type="InterPro" id="IPR014056">
    <property type="entry name" value="TypeIITA-like_toxin_pred"/>
</dbReference>
<name>A0A521G2W9_9BACT</name>
<evidence type="ECO:0000313" key="2">
    <source>
        <dbReference type="Proteomes" id="UP000316238"/>
    </source>
</evidence>
<keyword evidence="2" id="KW-1185">Reference proteome</keyword>
<dbReference type="NCBIfam" id="TIGR02683">
    <property type="entry name" value="upstrm_HI1419"/>
    <property type="match status" value="1"/>
</dbReference>
<dbReference type="EMBL" id="NQJD01000007">
    <property type="protein sequence ID" value="TAA75368.1"/>
    <property type="molecule type" value="Genomic_DNA"/>
</dbReference>
<comment type="caution">
    <text evidence="1">The sequence shown here is derived from an EMBL/GenBank/DDBJ whole genome shotgun (WGS) entry which is preliminary data.</text>
</comment>